<dbReference type="Proteomes" id="UP001164250">
    <property type="component" value="Chromosome 6"/>
</dbReference>
<keyword evidence="2" id="KW-1185">Reference proteome</keyword>
<comment type="caution">
    <text evidence="1">The sequence shown here is derived from an EMBL/GenBank/DDBJ whole genome shotgun (WGS) entry which is preliminary data.</text>
</comment>
<sequence>MQVRPPPSILCSIRCGIPVKEVLVQWEHLPLDDASWEVWEDCVIADLEDKAISQPVGNVAAITVQDNSSMESKAIAARPKR</sequence>
<dbReference type="EMBL" id="CM047902">
    <property type="protein sequence ID" value="KAJ0095753.1"/>
    <property type="molecule type" value="Genomic_DNA"/>
</dbReference>
<gene>
    <name evidence="1" type="ORF">Patl1_15586</name>
</gene>
<reference evidence="2" key="1">
    <citation type="journal article" date="2023" name="G3 (Bethesda)">
        <title>Genome assembly and association tests identify interacting loci associated with vigor, precocity, and sex in interspecific pistachio rootstocks.</title>
        <authorList>
            <person name="Palmer W."/>
            <person name="Jacygrad E."/>
            <person name="Sagayaradj S."/>
            <person name="Cavanaugh K."/>
            <person name="Han R."/>
            <person name="Bertier L."/>
            <person name="Beede B."/>
            <person name="Kafkas S."/>
            <person name="Golino D."/>
            <person name="Preece J."/>
            <person name="Michelmore R."/>
        </authorList>
    </citation>
    <scope>NUCLEOTIDE SEQUENCE [LARGE SCALE GENOMIC DNA]</scope>
</reference>
<accession>A0ACC1BA92</accession>
<proteinExistence type="predicted"/>
<evidence type="ECO:0000313" key="1">
    <source>
        <dbReference type="EMBL" id="KAJ0095753.1"/>
    </source>
</evidence>
<protein>
    <submittedName>
        <fullName evidence="1">Uncharacterized protein</fullName>
    </submittedName>
</protein>
<organism evidence="1 2">
    <name type="scientific">Pistacia atlantica</name>
    <dbReference type="NCBI Taxonomy" id="434234"/>
    <lineage>
        <taxon>Eukaryota</taxon>
        <taxon>Viridiplantae</taxon>
        <taxon>Streptophyta</taxon>
        <taxon>Embryophyta</taxon>
        <taxon>Tracheophyta</taxon>
        <taxon>Spermatophyta</taxon>
        <taxon>Magnoliopsida</taxon>
        <taxon>eudicotyledons</taxon>
        <taxon>Gunneridae</taxon>
        <taxon>Pentapetalae</taxon>
        <taxon>rosids</taxon>
        <taxon>malvids</taxon>
        <taxon>Sapindales</taxon>
        <taxon>Anacardiaceae</taxon>
        <taxon>Pistacia</taxon>
    </lineage>
</organism>
<name>A0ACC1BA92_9ROSI</name>
<evidence type="ECO:0000313" key="2">
    <source>
        <dbReference type="Proteomes" id="UP001164250"/>
    </source>
</evidence>